<feature type="compositionally biased region" description="Basic and acidic residues" evidence="1">
    <location>
        <begin position="176"/>
        <end position="197"/>
    </location>
</feature>
<dbReference type="Gene3D" id="2.60.40.10">
    <property type="entry name" value="Immunoglobulins"/>
    <property type="match status" value="1"/>
</dbReference>
<dbReference type="Pfam" id="PF00686">
    <property type="entry name" value="CBM_20"/>
    <property type="match status" value="1"/>
</dbReference>
<feature type="region of interest" description="Disordered" evidence="1">
    <location>
        <begin position="325"/>
        <end position="344"/>
    </location>
</feature>
<protein>
    <recommendedName>
        <fullName evidence="2">CBM20 domain-containing protein</fullName>
    </recommendedName>
</protein>
<sequence>MEAETGGGVVFACSGVEPREGQTLVVVGSSSELGGWDASCSVTLHRVKNPAFPGVWMSFPMFHSACSQVQFQFALVASSLSGGVRLTGGGSVIDGVQNSSAVTSAFRLAATPTDSRSQDGCGCLWEPLGCGTREVEVVDGGFVLFGGRWGEGETQVTPLTVKDMVLAQQQLEEDTRESVSSESNREREREGVGEGRGEGANLRASSGGEESTAGSERVRVCAPSVVASDSSSIHVLSEGEGGRGRESETDLPNRGIHLSRQEGECVGGVSLRVEPVGVGGVGVAAPSSENATILKASADSAECDAVCETSVCVKVQRRRDEVNQMGVRRGHDSEDASRLAPFDIGRKGGGVGGEEGGAVLGSKTAESVNGLVGVYDSVSGPGLLVGERQQMVSIEGGVFRGLQREGQSLCVSAACEGHQILASDPSPYPART</sequence>
<gene>
    <name evidence="3" type="ORF">Cvel_10064</name>
</gene>
<feature type="region of interest" description="Disordered" evidence="1">
    <location>
        <begin position="170"/>
        <end position="217"/>
    </location>
</feature>
<dbReference type="VEuPathDB" id="CryptoDB:Cvel_10064"/>
<dbReference type="EMBL" id="CDMZ01004699">
    <property type="protein sequence ID" value="CEM50539.1"/>
    <property type="molecule type" value="Genomic_DNA"/>
</dbReference>
<evidence type="ECO:0000259" key="2">
    <source>
        <dbReference type="Pfam" id="PF00686"/>
    </source>
</evidence>
<dbReference type="AlphaFoldDB" id="A0A0G4I141"/>
<evidence type="ECO:0000313" key="3">
    <source>
        <dbReference type="EMBL" id="CEM50539.1"/>
    </source>
</evidence>
<dbReference type="SUPFAM" id="SSF49452">
    <property type="entry name" value="Starch-binding domain-like"/>
    <property type="match status" value="1"/>
</dbReference>
<feature type="domain" description="CBM20" evidence="2">
    <location>
        <begin position="9"/>
        <end position="78"/>
    </location>
</feature>
<organism evidence="3">
    <name type="scientific">Chromera velia CCMP2878</name>
    <dbReference type="NCBI Taxonomy" id="1169474"/>
    <lineage>
        <taxon>Eukaryota</taxon>
        <taxon>Sar</taxon>
        <taxon>Alveolata</taxon>
        <taxon>Colpodellida</taxon>
        <taxon>Chromeraceae</taxon>
        <taxon>Chromera</taxon>
    </lineage>
</organism>
<dbReference type="InterPro" id="IPR013784">
    <property type="entry name" value="Carb-bd-like_fold"/>
</dbReference>
<reference evidence="3" key="1">
    <citation type="submission" date="2014-11" db="EMBL/GenBank/DDBJ databases">
        <authorList>
            <person name="Otto D Thomas"/>
            <person name="Naeem Raeece"/>
        </authorList>
    </citation>
    <scope>NUCLEOTIDE SEQUENCE</scope>
</reference>
<dbReference type="GO" id="GO:2001070">
    <property type="term" value="F:starch binding"/>
    <property type="evidence" value="ECO:0007669"/>
    <property type="project" value="InterPro"/>
</dbReference>
<dbReference type="PhylomeDB" id="A0A0G4I141"/>
<dbReference type="InterPro" id="IPR013783">
    <property type="entry name" value="Ig-like_fold"/>
</dbReference>
<feature type="compositionally biased region" description="Low complexity" evidence="1">
    <location>
        <begin position="204"/>
        <end position="215"/>
    </location>
</feature>
<evidence type="ECO:0000256" key="1">
    <source>
        <dbReference type="SAM" id="MobiDB-lite"/>
    </source>
</evidence>
<feature type="region of interest" description="Disordered" evidence="1">
    <location>
        <begin position="231"/>
        <end position="253"/>
    </location>
</feature>
<accession>A0A0G4I141</accession>
<proteinExistence type="predicted"/>
<dbReference type="InterPro" id="IPR002044">
    <property type="entry name" value="CBM20"/>
</dbReference>
<name>A0A0G4I141_9ALVE</name>